<gene>
    <name evidence="2" type="ORF">HMPREF3213_02967</name>
</gene>
<protein>
    <submittedName>
        <fullName evidence="2">Uncharacterized protein</fullName>
    </submittedName>
</protein>
<reference evidence="3" key="1">
    <citation type="submission" date="2016-01" db="EMBL/GenBank/DDBJ databases">
        <authorList>
            <person name="Mitreva M."/>
            <person name="Pepin K.H."/>
            <person name="Mihindukulasuriya K.A."/>
            <person name="Fulton R."/>
            <person name="Fronick C."/>
            <person name="O'Laughlin M."/>
            <person name="Miner T."/>
            <person name="Herter B."/>
            <person name="Rosa B.A."/>
            <person name="Cordes M."/>
            <person name="Tomlinson C."/>
            <person name="Wollam A."/>
            <person name="Palsikar V.B."/>
            <person name="Mardis E.R."/>
            <person name="Wilson R.K."/>
        </authorList>
    </citation>
    <scope>NUCLEOTIDE SEQUENCE [LARGE SCALE GENOMIC DNA]</scope>
    <source>
        <strain evidence="3">GED7749B</strain>
    </source>
</reference>
<proteinExistence type="predicted"/>
<evidence type="ECO:0000313" key="2">
    <source>
        <dbReference type="EMBL" id="KWZ78464.1"/>
    </source>
</evidence>
<dbReference type="PATRIC" id="fig|1398.22.peg.2971"/>
<dbReference type="EMBL" id="LRPN01000142">
    <property type="protein sequence ID" value="KWZ78464.1"/>
    <property type="molecule type" value="Genomic_DNA"/>
</dbReference>
<evidence type="ECO:0000256" key="1">
    <source>
        <dbReference type="SAM" id="Phobius"/>
    </source>
</evidence>
<dbReference type="Proteomes" id="UP000070376">
    <property type="component" value="Unassembled WGS sequence"/>
</dbReference>
<name>A0A133KGD3_HEYCO</name>
<keyword evidence="1" id="KW-1133">Transmembrane helix</keyword>
<accession>A0A133KGD3</accession>
<comment type="caution">
    <text evidence="2">The sequence shown here is derived from an EMBL/GenBank/DDBJ whole genome shotgun (WGS) entry which is preliminary data.</text>
</comment>
<keyword evidence="1" id="KW-0472">Membrane</keyword>
<dbReference type="AlphaFoldDB" id="A0A133KGD3"/>
<feature type="transmembrane region" description="Helical" evidence="1">
    <location>
        <begin position="6"/>
        <end position="26"/>
    </location>
</feature>
<keyword evidence="1" id="KW-0812">Transmembrane</keyword>
<evidence type="ECO:0000313" key="3">
    <source>
        <dbReference type="Proteomes" id="UP000070376"/>
    </source>
</evidence>
<sequence length="41" mass="4704">MPAFDPVINVRLLCFAILEIIILLQIKIFNLQEGILHICPQ</sequence>
<organism evidence="2 3">
    <name type="scientific">Heyndrickxia coagulans</name>
    <name type="common">Weizmannia coagulans</name>
    <dbReference type="NCBI Taxonomy" id="1398"/>
    <lineage>
        <taxon>Bacteria</taxon>
        <taxon>Bacillati</taxon>
        <taxon>Bacillota</taxon>
        <taxon>Bacilli</taxon>
        <taxon>Bacillales</taxon>
        <taxon>Bacillaceae</taxon>
        <taxon>Heyndrickxia</taxon>
    </lineage>
</organism>